<evidence type="ECO:0000313" key="11">
    <source>
        <dbReference type="EMBL" id="MFC3700663.1"/>
    </source>
</evidence>
<gene>
    <name evidence="11" type="ORF">ACFOND_03345</name>
</gene>
<accession>A0ABV7WRK4</accession>
<keyword evidence="2 9" id="KW-0813">Transport</keyword>
<evidence type="ECO:0000256" key="4">
    <source>
        <dbReference type="ARBA" id="ARBA00022519"/>
    </source>
</evidence>
<comment type="subcellular location">
    <subcellularLocation>
        <location evidence="1 9">Cell inner membrane</location>
        <topology evidence="1 9">Multi-pass membrane protein</topology>
    </subcellularLocation>
</comment>
<dbReference type="EMBL" id="JBHRYN010000006">
    <property type="protein sequence ID" value="MFC3700663.1"/>
    <property type="molecule type" value="Genomic_DNA"/>
</dbReference>
<evidence type="ECO:0000256" key="6">
    <source>
        <dbReference type="ARBA" id="ARBA00022989"/>
    </source>
</evidence>
<comment type="similarity">
    <text evidence="8 9">Belongs to the TRAP transporter small permease family.</text>
</comment>
<feature type="transmembrane region" description="Helical" evidence="9">
    <location>
        <begin position="152"/>
        <end position="170"/>
    </location>
</feature>
<name>A0ABV7WRK4_9GAMM</name>
<comment type="caution">
    <text evidence="11">The sequence shown here is derived from an EMBL/GenBank/DDBJ whole genome shotgun (WGS) entry which is preliminary data.</text>
</comment>
<evidence type="ECO:0000256" key="5">
    <source>
        <dbReference type="ARBA" id="ARBA00022692"/>
    </source>
</evidence>
<keyword evidence="12" id="KW-1185">Reference proteome</keyword>
<organism evidence="11 12">
    <name type="scientific">Reinekea marina</name>
    <dbReference type="NCBI Taxonomy" id="1310421"/>
    <lineage>
        <taxon>Bacteria</taxon>
        <taxon>Pseudomonadati</taxon>
        <taxon>Pseudomonadota</taxon>
        <taxon>Gammaproteobacteria</taxon>
        <taxon>Oceanospirillales</taxon>
        <taxon>Saccharospirillaceae</taxon>
        <taxon>Reinekea</taxon>
    </lineage>
</organism>
<dbReference type="InterPro" id="IPR007387">
    <property type="entry name" value="TRAP_DctQ"/>
</dbReference>
<dbReference type="Proteomes" id="UP001595710">
    <property type="component" value="Unassembled WGS sequence"/>
</dbReference>
<evidence type="ECO:0000256" key="7">
    <source>
        <dbReference type="ARBA" id="ARBA00023136"/>
    </source>
</evidence>
<keyword evidence="7 9" id="KW-0472">Membrane</keyword>
<comment type="subunit">
    <text evidence="9">The complex comprises the extracytoplasmic solute receptor protein and the two transmembrane proteins.</text>
</comment>
<proteinExistence type="inferred from homology"/>
<dbReference type="InterPro" id="IPR055348">
    <property type="entry name" value="DctQ"/>
</dbReference>
<sequence length="180" mass="20555">MSTHESDTQEHEPKNFLDHAMKWLGDVASLLFLLTVLISFYEVVMRYVFNMPTMWVHESASFIGGLLFVLGGSYALATNRHVRVVLIYDIVSGKTRRILNVFHHLMGMLFSGLMVYASFHMVSAAWYSPWGGFKLESSGSAWDPAFPALTKLWILIIFSIMFLQFLLHLVQEIAAFRSTK</sequence>
<feature type="transmembrane region" description="Helical" evidence="9">
    <location>
        <begin position="98"/>
        <end position="119"/>
    </location>
</feature>
<keyword evidence="6 9" id="KW-1133">Transmembrane helix</keyword>
<dbReference type="PANTHER" id="PTHR35011:SF4">
    <property type="entry name" value="SLL1102 PROTEIN"/>
    <property type="match status" value="1"/>
</dbReference>
<evidence type="ECO:0000259" key="10">
    <source>
        <dbReference type="Pfam" id="PF04290"/>
    </source>
</evidence>
<evidence type="ECO:0000256" key="9">
    <source>
        <dbReference type="RuleBase" id="RU369079"/>
    </source>
</evidence>
<dbReference type="InterPro" id="IPR011043">
    <property type="entry name" value="Gal_Oxase/kelch_b-propeller"/>
</dbReference>
<keyword evidence="3" id="KW-1003">Cell membrane</keyword>
<feature type="domain" description="Tripartite ATP-independent periplasmic transporters DctQ component" evidence="10">
    <location>
        <begin position="36"/>
        <end position="172"/>
    </location>
</feature>
<reference evidence="12" key="1">
    <citation type="journal article" date="2019" name="Int. J. Syst. Evol. Microbiol.">
        <title>The Global Catalogue of Microorganisms (GCM) 10K type strain sequencing project: providing services to taxonomists for standard genome sequencing and annotation.</title>
        <authorList>
            <consortium name="The Broad Institute Genomics Platform"/>
            <consortium name="The Broad Institute Genome Sequencing Center for Infectious Disease"/>
            <person name="Wu L."/>
            <person name="Ma J."/>
        </authorList>
    </citation>
    <scope>NUCLEOTIDE SEQUENCE [LARGE SCALE GENOMIC DNA]</scope>
    <source>
        <strain evidence="12">CECT 8288</strain>
    </source>
</reference>
<evidence type="ECO:0000256" key="3">
    <source>
        <dbReference type="ARBA" id="ARBA00022475"/>
    </source>
</evidence>
<evidence type="ECO:0000313" key="12">
    <source>
        <dbReference type="Proteomes" id="UP001595710"/>
    </source>
</evidence>
<keyword evidence="5 9" id="KW-0812">Transmembrane</keyword>
<feature type="transmembrane region" description="Helical" evidence="9">
    <location>
        <begin position="23"/>
        <end position="41"/>
    </location>
</feature>
<protein>
    <recommendedName>
        <fullName evidence="9">TRAP transporter small permease protein</fullName>
    </recommendedName>
</protein>
<evidence type="ECO:0000256" key="1">
    <source>
        <dbReference type="ARBA" id="ARBA00004429"/>
    </source>
</evidence>
<dbReference type="PANTHER" id="PTHR35011">
    <property type="entry name" value="2,3-DIKETO-L-GULONATE TRAP TRANSPORTER SMALL PERMEASE PROTEIN YIAM"/>
    <property type="match status" value="1"/>
</dbReference>
<evidence type="ECO:0000256" key="8">
    <source>
        <dbReference type="ARBA" id="ARBA00038436"/>
    </source>
</evidence>
<keyword evidence="4 9" id="KW-0997">Cell inner membrane</keyword>
<feature type="transmembrane region" description="Helical" evidence="9">
    <location>
        <begin position="61"/>
        <end position="77"/>
    </location>
</feature>
<evidence type="ECO:0000256" key="2">
    <source>
        <dbReference type="ARBA" id="ARBA00022448"/>
    </source>
</evidence>
<dbReference type="SUPFAM" id="SSF50965">
    <property type="entry name" value="Galactose oxidase, central domain"/>
    <property type="match status" value="1"/>
</dbReference>
<comment type="function">
    <text evidence="9">Part of the tripartite ATP-independent periplasmic (TRAP) transport system.</text>
</comment>
<dbReference type="Pfam" id="PF04290">
    <property type="entry name" value="DctQ"/>
    <property type="match status" value="1"/>
</dbReference>
<dbReference type="RefSeq" id="WP_290281141.1">
    <property type="nucleotide sequence ID" value="NZ_JAUFQI010000001.1"/>
</dbReference>